<dbReference type="EMBL" id="CM042051">
    <property type="protein sequence ID" value="KAI3727924.1"/>
    <property type="molecule type" value="Genomic_DNA"/>
</dbReference>
<comment type="caution">
    <text evidence="1">The sequence shown here is derived from an EMBL/GenBank/DDBJ whole genome shotgun (WGS) entry which is preliminary data.</text>
</comment>
<proteinExistence type="predicted"/>
<accession>A0ACB9C0T6</accession>
<dbReference type="Proteomes" id="UP001055879">
    <property type="component" value="Linkage Group LG05"/>
</dbReference>
<sequence>MTMPGDYDKSQSHMASRRRETGACGILATMPGDIALGIVAWQCFGLEDSSFVKETQNGCNGSIGTMFLCLRFGHLVHHLARNRHRVTMISKVWTYTVGQRLMGSKVPVGVWFLQCFEELSIRLTRE</sequence>
<reference evidence="2" key="1">
    <citation type="journal article" date="2022" name="Mol. Ecol. Resour.">
        <title>The genomes of chicory, endive, great burdock and yacon provide insights into Asteraceae palaeo-polyploidization history and plant inulin production.</title>
        <authorList>
            <person name="Fan W."/>
            <person name="Wang S."/>
            <person name="Wang H."/>
            <person name="Wang A."/>
            <person name="Jiang F."/>
            <person name="Liu H."/>
            <person name="Zhao H."/>
            <person name="Xu D."/>
            <person name="Zhang Y."/>
        </authorList>
    </citation>
    <scope>NUCLEOTIDE SEQUENCE [LARGE SCALE GENOMIC DNA]</scope>
    <source>
        <strain evidence="2">cv. Niubang</strain>
    </source>
</reference>
<organism evidence="1 2">
    <name type="scientific">Arctium lappa</name>
    <name type="common">Greater burdock</name>
    <name type="synonym">Lappa major</name>
    <dbReference type="NCBI Taxonomy" id="4217"/>
    <lineage>
        <taxon>Eukaryota</taxon>
        <taxon>Viridiplantae</taxon>
        <taxon>Streptophyta</taxon>
        <taxon>Embryophyta</taxon>
        <taxon>Tracheophyta</taxon>
        <taxon>Spermatophyta</taxon>
        <taxon>Magnoliopsida</taxon>
        <taxon>eudicotyledons</taxon>
        <taxon>Gunneridae</taxon>
        <taxon>Pentapetalae</taxon>
        <taxon>asterids</taxon>
        <taxon>campanulids</taxon>
        <taxon>Asterales</taxon>
        <taxon>Asteraceae</taxon>
        <taxon>Carduoideae</taxon>
        <taxon>Cardueae</taxon>
        <taxon>Arctiinae</taxon>
        <taxon>Arctium</taxon>
    </lineage>
</organism>
<reference evidence="1 2" key="2">
    <citation type="journal article" date="2022" name="Mol. Ecol. Resour.">
        <title>The genomes of chicory, endive, great burdock and yacon provide insights into Asteraceae paleo-polyploidization history and plant inulin production.</title>
        <authorList>
            <person name="Fan W."/>
            <person name="Wang S."/>
            <person name="Wang H."/>
            <person name="Wang A."/>
            <person name="Jiang F."/>
            <person name="Liu H."/>
            <person name="Zhao H."/>
            <person name="Xu D."/>
            <person name="Zhang Y."/>
        </authorList>
    </citation>
    <scope>NUCLEOTIDE SEQUENCE [LARGE SCALE GENOMIC DNA]</scope>
    <source>
        <strain evidence="2">cv. Niubang</strain>
    </source>
</reference>
<evidence type="ECO:0000313" key="2">
    <source>
        <dbReference type="Proteomes" id="UP001055879"/>
    </source>
</evidence>
<protein>
    <submittedName>
        <fullName evidence="1">Uncharacterized protein</fullName>
    </submittedName>
</protein>
<name>A0ACB9C0T6_ARCLA</name>
<evidence type="ECO:0000313" key="1">
    <source>
        <dbReference type="EMBL" id="KAI3727924.1"/>
    </source>
</evidence>
<gene>
    <name evidence="1" type="ORF">L6452_16546</name>
</gene>
<keyword evidence="2" id="KW-1185">Reference proteome</keyword>